<evidence type="ECO:0000259" key="3">
    <source>
        <dbReference type="Pfam" id="PF14746"/>
    </source>
</evidence>
<evidence type="ECO:0000259" key="2">
    <source>
        <dbReference type="Pfam" id="PF14745"/>
    </source>
</evidence>
<evidence type="ECO:0000259" key="1">
    <source>
        <dbReference type="Pfam" id="PF14744"/>
    </source>
</evidence>
<accession>A0A914DN26</accession>
<dbReference type="Proteomes" id="UP000887540">
    <property type="component" value="Unplaced"/>
</dbReference>
<dbReference type="AlphaFoldDB" id="A0A914DN26"/>
<feature type="domain" description="WASH complex subunit 4 N-terminal" evidence="2">
    <location>
        <begin position="12"/>
        <end position="83"/>
    </location>
</feature>
<dbReference type="PANTHER" id="PTHR31409:SF0">
    <property type="entry name" value="WASH COMPLEX SUBUNIT 4"/>
    <property type="match status" value="1"/>
</dbReference>
<dbReference type="GO" id="GO:0071203">
    <property type="term" value="C:WASH complex"/>
    <property type="evidence" value="ECO:0007669"/>
    <property type="project" value="InterPro"/>
</dbReference>
<keyword evidence="4" id="KW-1185">Reference proteome</keyword>
<dbReference type="WBParaSite" id="ACRNAN_scaffold3038.g21015.t1">
    <property type="protein sequence ID" value="ACRNAN_scaffold3038.g21015.t1"/>
    <property type="gene ID" value="ACRNAN_scaffold3038.g21015"/>
</dbReference>
<dbReference type="Pfam" id="PF14744">
    <property type="entry name" value="WASH-7_mid"/>
    <property type="match status" value="1"/>
</dbReference>
<sequence>MHRNIGVDNSTNIDIVSAILVAESVLSQTPTKTRLLVCGVALEMANYLKNFRTADANEIDDLLTRLDSIANFGAILNRVTDCSFFYWHRNLAKIYFESILDEKMPNKNIEAFMTSLIDLCTLLKSARHCSPEKLIAQFSNEILADFQEFFLKRLCTEIENDLRLAVHSHQHSTNESLENLLFSTKKPANNIQYESDKNVHLVELLKLKTFMFGNEIIDVRKYVSKYLEKTFYELAAVAMHDCETYAKMRILAFHRYDMDLIDSRFPFMTIDQGLDVLSIMYGIPEFVGTYNYDINEQMFIEKNSKSRTLNVVRVDQVVNSIRTHGLGVINTTINLAYQHLKEQFHAFSQFLYDEQIRSQLIKEIRYYRDNIDELNQMYPVKRAERFNNSMSKRPTIDGRSSLEEFRKLITQIGNILGFVRMVRYGAIDSCSYSANFLPTTEWDKSQMIEHAVTNGAGSKEIKEAAHIFDATVNSIYDTFNNTNDYIEMFISVFAKEVRNYEKFSHLRNFFITIPPLTINYIEHILACRSRLGKRTQVDSDFTFVDDGFSMGNFIVYQ</sequence>
<feature type="domain" description="WASH complex subunit 7 central" evidence="1">
    <location>
        <begin position="84"/>
        <end position="440"/>
    </location>
</feature>
<feature type="domain" description="WASH complex subunit 7 C-terminal" evidence="3">
    <location>
        <begin position="463"/>
        <end position="551"/>
    </location>
</feature>
<dbReference type="InterPro" id="IPR027307">
    <property type="entry name" value="WASH7"/>
</dbReference>
<dbReference type="GO" id="GO:0016197">
    <property type="term" value="P:endosomal transport"/>
    <property type="evidence" value="ECO:0007669"/>
    <property type="project" value="TreeGrafter"/>
</dbReference>
<evidence type="ECO:0000313" key="4">
    <source>
        <dbReference type="Proteomes" id="UP000887540"/>
    </source>
</evidence>
<dbReference type="GO" id="GO:0005768">
    <property type="term" value="C:endosome"/>
    <property type="evidence" value="ECO:0007669"/>
    <property type="project" value="TreeGrafter"/>
</dbReference>
<name>A0A914DN26_9BILA</name>
<dbReference type="InterPro" id="IPR028283">
    <property type="entry name" value="WASH-7_C"/>
</dbReference>
<organism evidence="4 5">
    <name type="scientific">Acrobeloides nanus</name>
    <dbReference type="NCBI Taxonomy" id="290746"/>
    <lineage>
        <taxon>Eukaryota</taxon>
        <taxon>Metazoa</taxon>
        <taxon>Ecdysozoa</taxon>
        <taxon>Nematoda</taxon>
        <taxon>Chromadorea</taxon>
        <taxon>Rhabditida</taxon>
        <taxon>Tylenchina</taxon>
        <taxon>Cephalobomorpha</taxon>
        <taxon>Cephaloboidea</taxon>
        <taxon>Cephalobidae</taxon>
        <taxon>Acrobeloides</taxon>
    </lineage>
</organism>
<protein>
    <submittedName>
        <fullName evidence="5">Uncharacterized protein</fullName>
    </submittedName>
</protein>
<proteinExistence type="predicted"/>
<dbReference type="InterPro" id="IPR028191">
    <property type="entry name" value="WASH-4_N"/>
</dbReference>
<dbReference type="PANTHER" id="PTHR31409">
    <property type="entry name" value="WASH COMPLEX SUBUNIT 4"/>
    <property type="match status" value="1"/>
</dbReference>
<dbReference type="Pfam" id="PF14745">
    <property type="entry name" value="WASH-4_N"/>
    <property type="match status" value="1"/>
</dbReference>
<evidence type="ECO:0000313" key="5">
    <source>
        <dbReference type="WBParaSite" id="ACRNAN_scaffold3038.g21015.t1"/>
    </source>
</evidence>
<dbReference type="Pfam" id="PF14746">
    <property type="entry name" value="WASH-7_C"/>
    <property type="match status" value="1"/>
</dbReference>
<dbReference type="InterPro" id="IPR028282">
    <property type="entry name" value="WASH-7_central"/>
</dbReference>
<reference evidence="5" key="1">
    <citation type="submission" date="2022-11" db="UniProtKB">
        <authorList>
            <consortium name="WormBaseParasite"/>
        </authorList>
    </citation>
    <scope>IDENTIFICATION</scope>
</reference>
<dbReference type="GO" id="GO:0007032">
    <property type="term" value="P:endosome organization"/>
    <property type="evidence" value="ECO:0007669"/>
    <property type="project" value="TreeGrafter"/>
</dbReference>